<proteinExistence type="predicted"/>
<accession>A0ABU5RUQ4</accession>
<reference evidence="1 2" key="1">
    <citation type="submission" date="2023-12" db="EMBL/GenBank/DDBJ databases">
        <title>Baltic Sea Cyanobacteria.</title>
        <authorList>
            <person name="Delbaje E."/>
            <person name="Fewer D.P."/>
            <person name="Shishido T.K."/>
        </authorList>
    </citation>
    <scope>NUCLEOTIDE SEQUENCE [LARGE SCALE GENOMIC DNA]</scope>
    <source>
        <strain evidence="1 2">UHCC 0139</strain>
    </source>
</reference>
<organism evidence="1 2">
    <name type="scientific">Cyanobium gracile UHCC 0139</name>
    <dbReference type="NCBI Taxonomy" id="3110308"/>
    <lineage>
        <taxon>Bacteria</taxon>
        <taxon>Bacillati</taxon>
        <taxon>Cyanobacteriota</taxon>
        <taxon>Cyanophyceae</taxon>
        <taxon>Synechococcales</taxon>
        <taxon>Prochlorococcaceae</taxon>
        <taxon>Cyanobium</taxon>
    </lineage>
</organism>
<protein>
    <submittedName>
        <fullName evidence="1">Pentapeptide repeat-containing protein</fullName>
    </submittedName>
</protein>
<keyword evidence="2" id="KW-1185">Reference proteome</keyword>
<dbReference type="PANTHER" id="PTHR47200">
    <property type="entry name" value="THYLAKOID LUMENAL 15 KDA PROTEIN 1, CHLOROPLASTIC"/>
    <property type="match status" value="1"/>
</dbReference>
<dbReference type="PANTHER" id="PTHR47200:SF2">
    <property type="entry name" value="THYLAKOID LUMENAL 15 KDA PROTEIN 1, CHLOROPLASTIC"/>
    <property type="match status" value="1"/>
</dbReference>
<dbReference type="Pfam" id="PF00805">
    <property type="entry name" value="Pentapeptide"/>
    <property type="match status" value="2"/>
</dbReference>
<evidence type="ECO:0000313" key="2">
    <source>
        <dbReference type="Proteomes" id="UP001304461"/>
    </source>
</evidence>
<dbReference type="RefSeq" id="WP_323305538.1">
    <property type="nucleotide sequence ID" value="NZ_JAYGHX010000005.1"/>
</dbReference>
<dbReference type="Gene3D" id="2.160.20.80">
    <property type="entry name" value="E3 ubiquitin-protein ligase SopA"/>
    <property type="match status" value="1"/>
</dbReference>
<name>A0ABU5RUQ4_9CYAN</name>
<dbReference type="InterPro" id="IPR001646">
    <property type="entry name" value="5peptide_repeat"/>
</dbReference>
<evidence type="ECO:0000313" key="1">
    <source>
        <dbReference type="EMBL" id="MEA5391510.1"/>
    </source>
</evidence>
<gene>
    <name evidence="1" type="ORF">VB738_09600</name>
</gene>
<dbReference type="InterPro" id="IPR044213">
    <property type="entry name" value="At2g44920-like"/>
</dbReference>
<dbReference type="Proteomes" id="UP001304461">
    <property type="component" value="Unassembled WGS sequence"/>
</dbReference>
<dbReference type="EMBL" id="JAYGHX010000005">
    <property type="protein sequence ID" value="MEA5391510.1"/>
    <property type="molecule type" value="Genomic_DNA"/>
</dbReference>
<sequence>MTTAPASDAPRSAGSPRRPGLRLTGALLGLVLGLLLLAPSGALADFQDRVDYTLTNQSGKDFSGQQLAGSSFAGATGRQARFRDADLHGAILTQAAFPEADFHGADLSDALMDKVDMSGTDLTGAVLRGAIASGSNFTGATVTDADFTDALLDRVDQRNLCREARGTNPVTGADTRLSLDCR</sequence>
<comment type="caution">
    <text evidence="1">The sequence shown here is derived from an EMBL/GenBank/DDBJ whole genome shotgun (WGS) entry which is preliminary data.</text>
</comment>
<dbReference type="SUPFAM" id="SSF141571">
    <property type="entry name" value="Pentapeptide repeat-like"/>
    <property type="match status" value="1"/>
</dbReference>